<comment type="caution">
    <text evidence="1">The sequence shown here is derived from an EMBL/GenBank/DDBJ whole genome shotgun (WGS) entry which is preliminary data.</text>
</comment>
<accession>A0ACB9LZ78</accession>
<gene>
    <name evidence="1" type="ORF">L6164_024715</name>
</gene>
<proteinExistence type="predicted"/>
<reference evidence="1 2" key="1">
    <citation type="journal article" date="2022" name="DNA Res.">
        <title>Chromosomal-level genome assembly of the orchid tree Bauhinia variegata (Leguminosae; Cercidoideae) supports the allotetraploid origin hypothesis of Bauhinia.</title>
        <authorList>
            <person name="Zhong Y."/>
            <person name="Chen Y."/>
            <person name="Zheng D."/>
            <person name="Pang J."/>
            <person name="Liu Y."/>
            <person name="Luo S."/>
            <person name="Meng S."/>
            <person name="Qian L."/>
            <person name="Wei D."/>
            <person name="Dai S."/>
            <person name="Zhou R."/>
        </authorList>
    </citation>
    <scope>NUCLEOTIDE SEQUENCE [LARGE SCALE GENOMIC DNA]</scope>
    <source>
        <strain evidence="1">BV-YZ2020</strain>
    </source>
</reference>
<dbReference type="EMBL" id="CM039435">
    <property type="protein sequence ID" value="KAI4316770.1"/>
    <property type="molecule type" value="Genomic_DNA"/>
</dbReference>
<dbReference type="Proteomes" id="UP000828941">
    <property type="component" value="Chromosome 10"/>
</dbReference>
<organism evidence="1 2">
    <name type="scientific">Bauhinia variegata</name>
    <name type="common">Purple orchid tree</name>
    <name type="synonym">Phanera variegata</name>
    <dbReference type="NCBI Taxonomy" id="167791"/>
    <lineage>
        <taxon>Eukaryota</taxon>
        <taxon>Viridiplantae</taxon>
        <taxon>Streptophyta</taxon>
        <taxon>Embryophyta</taxon>
        <taxon>Tracheophyta</taxon>
        <taxon>Spermatophyta</taxon>
        <taxon>Magnoliopsida</taxon>
        <taxon>eudicotyledons</taxon>
        <taxon>Gunneridae</taxon>
        <taxon>Pentapetalae</taxon>
        <taxon>rosids</taxon>
        <taxon>fabids</taxon>
        <taxon>Fabales</taxon>
        <taxon>Fabaceae</taxon>
        <taxon>Cercidoideae</taxon>
        <taxon>Cercideae</taxon>
        <taxon>Bauhiniinae</taxon>
        <taxon>Bauhinia</taxon>
    </lineage>
</organism>
<evidence type="ECO:0000313" key="2">
    <source>
        <dbReference type="Proteomes" id="UP000828941"/>
    </source>
</evidence>
<protein>
    <submittedName>
        <fullName evidence="1">Uncharacterized protein</fullName>
    </submittedName>
</protein>
<sequence length="109" mass="12358">MSWIGDKRQTLSSNDKNKVEEEAAEEDEKMENNIGVTTHVYIKAAHTDRSRSLDKEVVLRRIRQRRRSHKVQAAFQSLIISPFSSTATATATASSNTHKRWIDDAFAAL</sequence>
<evidence type="ECO:0000313" key="1">
    <source>
        <dbReference type="EMBL" id="KAI4316770.1"/>
    </source>
</evidence>
<name>A0ACB9LZ78_BAUVA</name>
<keyword evidence="2" id="KW-1185">Reference proteome</keyword>